<proteinExistence type="predicted"/>
<feature type="region of interest" description="Disordered" evidence="1">
    <location>
        <begin position="39"/>
        <end position="59"/>
    </location>
</feature>
<dbReference type="EMBL" id="MHOP01000008">
    <property type="protein sequence ID" value="OGZ66204.1"/>
    <property type="molecule type" value="Genomic_DNA"/>
</dbReference>
<evidence type="ECO:0000313" key="2">
    <source>
        <dbReference type="EMBL" id="OGZ66204.1"/>
    </source>
</evidence>
<dbReference type="AlphaFoldDB" id="A0A1G2HUK8"/>
<protein>
    <submittedName>
        <fullName evidence="2">Uncharacterized protein</fullName>
    </submittedName>
</protein>
<sequence>MRGQQVVHFKDWGISMVSQRGGRKYATVWQPAKLVIRRRTPAPIDMRPPKAQKNLRKKK</sequence>
<dbReference type="Proteomes" id="UP000178774">
    <property type="component" value="Unassembled WGS sequence"/>
</dbReference>
<evidence type="ECO:0000256" key="1">
    <source>
        <dbReference type="SAM" id="MobiDB-lite"/>
    </source>
</evidence>
<evidence type="ECO:0000313" key="3">
    <source>
        <dbReference type="Proteomes" id="UP000178774"/>
    </source>
</evidence>
<reference evidence="2 3" key="1">
    <citation type="journal article" date="2016" name="Nat. Commun.">
        <title>Thousands of microbial genomes shed light on interconnected biogeochemical processes in an aquifer system.</title>
        <authorList>
            <person name="Anantharaman K."/>
            <person name="Brown C.T."/>
            <person name="Hug L.A."/>
            <person name="Sharon I."/>
            <person name="Castelle C.J."/>
            <person name="Probst A.J."/>
            <person name="Thomas B.C."/>
            <person name="Singh A."/>
            <person name="Wilkins M.J."/>
            <person name="Karaoz U."/>
            <person name="Brodie E.L."/>
            <person name="Williams K.H."/>
            <person name="Hubbard S.S."/>
            <person name="Banfield J.F."/>
        </authorList>
    </citation>
    <scope>NUCLEOTIDE SEQUENCE [LARGE SCALE GENOMIC DNA]</scope>
</reference>
<name>A0A1G2HUK8_9BACT</name>
<comment type="caution">
    <text evidence="2">The sequence shown here is derived from an EMBL/GenBank/DDBJ whole genome shotgun (WGS) entry which is preliminary data.</text>
</comment>
<accession>A0A1G2HUK8</accession>
<organism evidence="2 3">
    <name type="scientific">Candidatus Staskawiczbacteria bacterium RIFCSPHIGHO2_01_FULL_41_41</name>
    <dbReference type="NCBI Taxonomy" id="1802203"/>
    <lineage>
        <taxon>Bacteria</taxon>
        <taxon>Candidatus Staskawicziibacteriota</taxon>
    </lineage>
</organism>
<gene>
    <name evidence="2" type="ORF">A2822_04220</name>
</gene>